<evidence type="ECO:0000313" key="3">
    <source>
        <dbReference type="Proteomes" id="UP000007800"/>
    </source>
</evidence>
<keyword evidence="1" id="KW-0472">Membrane</keyword>
<feature type="transmembrane region" description="Helical" evidence="1">
    <location>
        <begin position="15"/>
        <end position="35"/>
    </location>
</feature>
<dbReference type="EMBL" id="GG680918">
    <property type="protein sequence ID" value="EER05535.1"/>
    <property type="molecule type" value="Genomic_DNA"/>
</dbReference>
<dbReference type="RefSeq" id="XP_002773719.1">
    <property type="nucleotide sequence ID" value="XM_002773673.1"/>
</dbReference>
<dbReference type="AlphaFoldDB" id="C5LC52"/>
<keyword evidence="1" id="KW-1133">Transmembrane helix</keyword>
<feature type="transmembrane region" description="Helical" evidence="1">
    <location>
        <begin position="121"/>
        <end position="142"/>
    </location>
</feature>
<name>C5LC52_PERM5</name>
<proteinExistence type="predicted"/>
<feature type="transmembrane region" description="Helical" evidence="1">
    <location>
        <begin position="151"/>
        <end position="176"/>
    </location>
</feature>
<dbReference type="InParanoid" id="C5LC52"/>
<dbReference type="Proteomes" id="UP000007800">
    <property type="component" value="Unassembled WGS sequence"/>
</dbReference>
<dbReference type="OMA" id="FAYWITR"/>
<evidence type="ECO:0000256" key="1">
    <source>
        <dbReference type="SAM" id="Phobius"/>
    </source>
</evidence>
<protein>
    <submittedName>
        <fullName evidence="2">Uncharacterized protein</fullName>
    </submittedName>
</protein>
<keyword evidence="1" id="KW-0812">Transmembrane</keyword>
<gene>
    <name evidence="2" type="ORF">Pmar_PMAR011563</name>
</gene>
<keyword evidence="3" id="KW-1185">Reference proteome</keyword>
<dbReference type="GeneID" id="9042057"/>
<evidence type="ECO:0000313" key="2">
    <source>
        <dbReference type="EMBL" id="EER05535.1"/>
    </source>
</evidence>
<accession>C5LC52</accession>
<reference evidence="2 3" key="1">
    <citation type="submission" date="2008-07" db="EMBL/GenBank/DDBJ databases">
        <authorList>
            <person name="El-Sayed N."/>
            <person name="Caler E."/>
            <person name="Inman J."/>
            <person name="Amedeo P."/>
            <person name="Hass B."/>
            <person name="Wortman J."/>
        </authorList>
    </citation>
    <scope>NUCLEOTIDE SEQUENCE [LARGE SCALE GENOMIC DNA]</scope>
    <source>
        <strain evidence="3">ATCC 50983 / TXsc</strain>
    </source>
</reference>
<feature type="transmembrane region" description="Helical" evidence="1">
    <location>
        <begin position="56"/>
        <end position="77"/>
    </location>
</feature>
<organism evidence="3">
    <name type="scientific">Perkinsus marinus (strain ATCC 50983 / TXsc)</name>
    <dbReference type="NCBI Taxonomy" id="423536"/>
    <lineage>
        <taxon>Eukaryota</taxon>
        <taxon>Sar</taxon>
        <taxon>Alveolata</taxon>
        <taxon>Perkinsozoa</taxon>
        <taxon>Perkinsea</taxon>
        <taxon>Perkinsida</taxon>
        <taxon>Perkinsidae</taxon>
        <taxon>Perkinsus</taxon>
    </lineage>
</organism>
<dbReference type="OrthoDB" id="10395678at2759"/>
<sequence length="211" mass="23112">MPHGNHTSTSLRRSALSFLVYASVVCMVNANHSAIKAIVQSMHFFKFPTGVDLEGLALLAYTAWFVTMFAAFFAYWITRATPIGFGVSTRFSRMAAGEDTIESPWGALAEQSALTVMAFDFLSLLSAFQWGSVFMGSFVLLVGSGAIRFPLIYVIGCTVYATAVLGGVCWFCRAYIPSDAEKAMYDQSGLPFHDEEMTMRRADDVPPSGME</sequence>